<keyword evidence="8" id="KW-1185">Reference proteome</keyword>
<dbReference type="PANTHER" id="PTHR30026:SF20">
    <property type="entry name" value="OUTER MEMBRANE PROTEIN TOLC"/>
    <property type="match status" value="1"/>
</dbReference>
<dbReference type="EMBL" id="OW150024">
    <property type="protein sequence ID" value="CAH2029842.1"/>
    <property type="molecule type" value="Genomic_DNA"/>
</dbReference>
<feature type="chain" id="PRO_5046686621" description="Transporter" evidence="6">
    <location>
        <begin position="18"/>
        <end position="662"/>
    </location>
</feature>
<sequence>MQMPHKLLLLLIVSALAAGCAVKTPSMSRDDLMNRVQEDRVNMYRNQEPLAAPLTLEEALARGLKYNLDHRVKLMEDALSLKQVELMTFDMLPRVVAAAGYSERDVHNASSSMNVYTWQQSLAPSTSSDLGRYTGDLTMTWNILDFGVSYFQAKQQAERAHIMKERRRKVVHTMFQQIRQAYWQALGAEQLEAQFAPLLKEVNAALKDVEKIEAEKLRPPMETLTYKKTLLEIIKQLETFRDELAQAKPRLAALINLPVGQSFSLVSPGMLAVPEVGSSLEDMEIQALAMRPELREVDYNKRVSAHEVKKTILRMLPGVEMTVGGHYDSNSFLVHQKWIEGSARLTWNLLNLISGPAQYKLAKGQEELVQTQRMALSMAILTQVHVAHQEFMSRKRQFELADQLLAIDARISEQTSKQAGTGAESRLNAIKAATGSLMADYRRYQNYAALQNAYGQITATLGADPLPDTIESDDLKTLTGEIKKRIYPAPAVVPAVQAGPAAVVSESAPVMQPVEAPAVKAAPAVEAAAPAVAEVAVMEVAMAEAAATVAAPTAAVPTEHPKVAALRQRAEAGDAAVQRRLGWLYASGGMGLAVNKAEAIAWYEKAAGNGDMEAQQALGWLYYAGDGVTADHRKAQNWYRKAADQGSGRAVAMLKKMEKNGI</sequence>
<dbReference type="PANTHER" id="PTHR30026">
    <property type="entry name" value="OUTER MEMBRANE PROTEIN TOLC"/>
    <property type="match status" value="1"/>
</dbReference>
<keyword evidence="2" id="KW-1134">Transmembrane beta strand</keyword>
<evidence type="ECO:0008006" key="9">
    <source>
        <dbReference type="Google" id="ProtNLM"/>
    </source>
</evidence>
<evidence type="ECO:0000256" key="6">
    <source>
        <dbReference type="SAM" id="SignalP"/>
    </source>
</evidence>
<keyword evidence="6" id="KW-0732">Signal</keyword>
<gene>
    <name evidence="7" type="ORF">GEAMG1_0020</name>
</gene>
<dbReference type="Proteomes" id="UP001295463">
    <property type="component" value="Chromosome"/>
</dbReference>
<dbReference type="InterPro" id="IPR011990">
    <property type="entry name" value="TPR-like_helical_dom_sf"/>
</dbReference>
<organism evidence="7 8">
    <name type="scientific">Trichlorobacter ammonificans</name>
    <dbReference type="NCBI Taxonomy" id="2916410"/>
    <lineage>
        <taxon>Bacteria</taxon>
        <taxon>Pseudomonadati</taxon>
        <taxon>Thermodesulfobacteriota</taxon>
        <taxon>Desulfuromonadia</taxon>
        <taxon>Geobacterales</taxon>
        <taxon>Geobacteraceae</taxon>
        <taxon>Trichlorobacter</taxon>
    </lineage>
</organism>
<dbReference type="Gene3D" id="1.20.1600.10">
    <property type="entry name" value="Outer membrane efflux proteins (OEP)"/>
    <property type="match status" value="1"/>
</dbReference>
<dbReference type="Gene3D" id="1.25.40.10">
    <property type="entry name" value="Tetratricopeptide repeat domain"/>
    <property type="match status" value="1"/>
</dbReference>
<evidence type="ECO:0000313" key="7">
    <source>
        <dbReference type="EMBL" id="CAH2029842.1"/>
    </source>
</evidence>
<name>A0ABM9D3I8_9BACT</name>
<proteinExistence type="predicted"/>
<dbReference type="Pfam" id="PF08238">
    <property type="entry name" value="Sel1"/>
    <property type="match status" value="2"/>
</dbReference>
<keyword evidence="3" id="KW-0812">Transmembrane</keyword>
<accession>A0ABM9D3I8</accession>
<evidence type="ECO:0000256" key="1">
    <source>
        <dbReference type="ARBA" id="ARBA00004442"/>
    </source>
</evidence>
<dbReference type="SUPFAM" id="SSF56954">
    <property type="entry name" value="Outer membrane efflux proteins (OEP)"/>
    <property type="match status" value="1"/>
</dbReference>
<evidence type="ECO:0000256" key="3">
    <source>
        <dbReference type="ARBA" id="ARBA00022692"/>
    </source>
</evidence>
<feature type="signal peptide" evidence="6">
    <location>
        <begin position="1"/>
        <end position="17"/>
    </location>
</feature>
<dbReference type="SMART" id="SM00671">
    <property type="entry name" value="SEL1"/>
    <property type="match status" value="2"/>
</dbReference>
<comment type="subcellular location">
    <subcellularLocation>
        <location evidence="1">Cell outer membrane</location>
    </subcellularLocation>
</comment>
<dbReference type="RefSeq" id="WP_305730823.1">
    <property type="nucleotide sequence ID" value="NZ_OW150024.1"/>
</dbReference>
<dbReference type="SUPFAM" id="SSF81901">
    <property type="entry name" value="HCP-like"/>
    <property type="match status" value="1"/>
</dbReference>
<evidence type="ECO:0000256" key="2">
    <source>
        <dbReference type="ARBA" id="ARBA00022452"/>
    </source>
</evidence>
<keyword evidence="5" id="KW-0998">Cell outer membrane</keyword>
<keyword evidence="4" id="KW-0472">Membrane</keyword>
<evidence type="ECO:0000313" key="8">
    <source>
        <dbReference type="Proteomes" id="UP001295463"/>
    </source>
</evidence>
<dbReference type="PROSITE" id="PS51257">
    <property type="entry name" value="PROKAR_LIPOPROTEIN"/>
    <property type="match status" value="1"/>
</dbReference>
<reference evidence="7 8" key="1">
    <citation type="submission" date="2022-03" db="EMBL/GenBank/DDBJ databases">
        <authorList>
            <person name="Koch H."/>
        </authorList>
    </citation>
    <scope>NUCLEOTIDE SEQUENCE [LARGE SCALE GENOMIC DNA]</scope>
    <source>
        <strain evidence="7 8">G1</strain>
    </source>
</reference>
<dbReference type="InterPro" id="IPR006597">
    <property type="entry name" value="Sel1-like"/>
</dbReference>
<protein>
    <recommendedName>
        <fullName evidence="9">Transporter</fullName>
    </recommendedName>
</protein>
<dbReference type="InterPro" id="IPR051906">
    <property type="entry name" value="TolC-like"/>
</dbReference>
<evidence type="ECO:0000256" key="4">
    <source>
        <dbReference type="ARBA" id="ARBA00023136"/>
    </source>
</evidence>
<evidence type="ECO:0000256" key="5">
    <source>
        <dbReference type="ARBA" id="ARBA00023237"/>
    </source>
</evidence>